<sequence>MTDRPRGVIKRSIAIAGHRTSISLEEPFWEELRRIASARGIALQKLVAEIDAGRAGENLSSALRVHVLEELRKQRASDQ</sequence>
<dbReference type="Pfam" id="PF13467">
    <property type="entry name" value="RHH_4"/>
    <property type="match status" value="1"/>
</dbReference>
<comment type="caution">
    <text evidence="2">The sequence shown here is derived from an EMBL/GenBank/DDBJ whole genome shotgun (WGS) entry which is preliminary data.</text>
</comment>
<organism evidence="2 4">
    <name type="scientific">Saliniramus fredricksonii</name>
    <dbReference type="NCBI Taxonomy" id="1653334"/>
    <lineage>
        <taxon>Bacteria</taxon>
        <taxon>Pseudomonadati</taxon>
        <taxon>Pseudomonadota</taxon>
        <taxon>Alphaproteobacteria</taxon>
        <taxon>Hyphomicrobiales</taxon>
        <taxon>Salinarimonadaceae</taxon>
        <taxon>Saliniramus</taxon>
    </lineage>
</organism>
<dbReference type="Gene3D" id="1.10.3990.20">
    <property type="entry name" value="protein bp1543"/>
    <property type="match status" value="1"/>
</dbReference>
<dbReference type="Proteomes" id="UP000050497">
    <property type="component" value="Unassembled WGS sequence"/>
</dbReference>
<evidence type="ECO:0000313" key="3">
    <source>
        <dbReference type="EMBL" id="SCC81012.1"/>
    </source>
</evidence>
<evidence type="ECO:0000313" key="5">
    <source>
        <dbReference type="Proteomes" id="UP000182800"/>
    </source>
</evidence>
<name>A0A0P7Y447_9HYPH</name>
<dbReference type="GO" id="GO:0003677">
    <property type="term" value="F:DNA binding"/>
    <property type="evidence" value="ECO:0007669"/>
    <property type="project" value="UniProtKB-KW"/>
</dbReference>
<dbReference type="OrthoDB" id="7477016at2"/>
<feature type="domain" description="Ribbon-helix-helix" evidence="1">
    <location>
        <begin position="9"/>
        <end position="70"/>
    </location>
</feature>
<reference evidence="3 5" key="2">
    <citation type="submission" date="2016-08" db="EMBL/GenBank/DDBJ databases">
        <authorList>
            <person name="Varghese N."/>
            <person name="Submissions Spin"/>
        </authorList>
    </citation>
    <scope>NUCLEOTIDE SEQUENCE [LARGE SCALE GENOMIC DNA]</scope>
    <source>
        <strain evidence="3 5">HL-109</strain>
    </source>
</reference>
<dbReference type="InterPro" id="IPR027373">
    <property type="entry name" value="RHH_dom"/>
</dbReference>
<keyword evidence="3" id="KW-0238">DNA-binding</keyword>
<evidence type="ECO:0000313" key="4">
    <source>
        <dbReference type="Proteomes" id="UP000050497"/>
    </source>
</evidence>
<dbReference type="STRING" id="1653334.GA0071312_1942"/>
<dbReference type="EMBL" id="LJSX01000038">
    <property type="protein sequence ID" value="KPQ08940.1"/>
    <property type="molecule type" value="Genomic_DNA"/>
</dbReference>
<dbReference type="RefSeq" id="WP_074444801.1">
    <property type="nucleotide sequence ID" value="NZ_FMBM01000002.1"/>
</dbReference>
<protein>
    <submittedName>
        <fullName evidence="3">Predicted DNA-binding protein, contains Ribbon-helix-helix (RHH) domain</fullName>
    </submittedName>
    <submittedName>
        <fullName evidence="2">Ribbon-helix-helix domain</fullName>
    </submittedName>
</protein>
<dbReference type="Proteomes" id="UP000182800">
    <property type="component" value="Unassembled WGS sequence"/>
</dbReference>
<accession>A0A0P7Y447</accession>
<keyword evidence="5" id="KW-1185">Reference proteome</keyword>
<dbReference type="InterPro" id="IPR038268">
    <property type="entry name" value="RHH_sf"/>
</dbReference>
<dbReference type="PATRIC" id="fig|1653334.4.peg.1315"/>
<evidence type="ECO:0000313" key="2">
    <source>
        <dbReference type="EMBL" id="KPQ08940.1"/>
    </source>
</evidence>
<proteinExistence type="predicted"/>
<evidence type="ECO:0000259" key="1">
    <source>
        <dbReference type="Pfam" id="PF13467"/>
    </source>
</evidence>
<dbReference type="EMBL" id="FMBM01000002">
    <property type="protein sequence ID" value="SCC81012.1"/>
    <property type="molecule type" value="Genomic_DNA"/>
</dbReference>
<gene>
    <name evidence="3" type="ORF">GA0071312_1942</name>
    <name evidence="2" type="ORF">HLUCCO17_16755</name>
</gene>
<reference evidence="2 4" key="1">
    <citation type="submission" date="2015-09" db="EMBL/GenBank/DDBJ databases">
        <title>Identification and resolution of microdiversity through metagenomic sequencing of parallel consortia.</title>
        <authorList>
            <person name="Nelson W.C."/>
            <person name="Romine M.F."/>
            <person name="Lindemann S.R."/>
        </authorList>
    </citation>
    <scope>NUCLEOTIDE SEQUENCE [LARGE SCALE GENOMIC DNA]</scope>
    <source>
        <strain evidence="2">HL-109</strain>
    </source>
</reference>
<dbReference type="AlphaFoldDB" id="A0A0P7Y447"/>